<dbReference type="Proteomes" id="UP000019464">
    <property type="component" value="Unassembled WGS sequence"/>
</dbReference>
<dbReference type="PATRIC" id="fig|1229521.3.peg.921"/>
<dbReference type="InterPro" id="IPR029058">
    <property type="entry name" value="AB_hydrolase_fold"/>
</dbReference>
<accession>W9V7F4</accession>
<dbReference type="PANTHER" id="PTHR43039">
    <property type="entry name" value="ESTERASE-RELATED"/>
    <property type="match status" value="1"/>
</dbReference>
<evidence type="ECO:0000256" key="1">
    <source>
        <dbReference type="ARBA" id="ARBA00008645"/>
    </source>
</evidence>
<keyword evidence="4" id="KW-1185">Reference proteome</keyword>
<dbReference type="STRING" id="1229521.D791_00909"/>
<comment type="caution">
    <text evidence="3">The sequence shown here is derived from an EMBL/GenBank/DDBJ whole genome shotgun (WGS) entry which is preliminary data.</text>
</comment>
<proteinExistence type="inferred from homology"/>
<protein>
    <submittedName>
        <fullName evidence="3">Sigma factor sigB regulation protein rsbQ</fullName>
    </submittedName>
</protein>
<dbReference type="EMBL" id="AONB01000003">
    <property type="protein sequence ID" value="EXJ12027.1"/>
    <property type="molecule type" value="Genomic_DNA"/>
</dbReference>
<evidence type="ECO:0000259" key="2">
    <source>
        <dbReference type="Pfam" id="PF00561"/>
    </source>
</evidence>
<dbReference type="RefSeq" id="WP_036508247.1">
    <property type="nucleotide sequence ID" value="NZ_AONB01000003.1"/>
</dbReference>
<reference evidence="3 4" key="2">
    <citation type="journal article" date="2015" name="Syst. Appl. Microbiol.">
        <title>Nitrincola nitratireducens sp. nov. isolated from a haloalkaline crater lake.</title>
        <authorList>
            <person name="Singh A."/>
            <person name="Vaidya B."/>
            <person name="Tanuku N.R."/>
            <person name="Pinnaka A.K."/>
        </authorList>
    </citation>
    <scope>NUCLEOTIDE SEQUENCE [LARGE SCALE GENOMIC DNA]</scope>
    <source>
        <strain evidence="3 4">AK23</strain>
    </source>
</reference>
<dbReference type="InterPro" id="IPR000073">
    <property type="entry name" value="AB_hydrolase_1"/>
</dbReference>
<evidence type="ECO:0000313" key="3">
    <source>
        <dbReference type="EMBL" id="EXJ12027.1"/>
    </source>
</evidence>
<reference evidence="4" key="1">
    <citation type="submission" date="2012-11" db="EMBL/GenBank/DDBJ databases">
        <authorList>
            <person name="Singh A."/>
            <person name="Pinnaka A.K."/>
            <person name="Vaidya B."/>
        </authorList>
    </citation>
    <scope>NUCLEOTIDE SEQUENCE [LARGE SCALE GENOMIC DNA]</scope>
    <source>
        <strain evidence="4">AK23</strain>
    </source>
</reference>
<organism evidence="3 4">
    <name type="scientific">Nitrincola nitratireducens</name>
    <dbReference type="NCBI Taxonomy" id="1229521"/>
    <lineage>
        <taxon>Bacteria</taxon>
        <taxon>Pseudomonadati</taxon>
        <taxon>Pseudomonadota</taxon>
        <taxon>Gammaproteobacteria</taxon>
        <taxon>Oceanospirillales</taxon>
        <taxon>Oceanospirillaceae</taxon>
        <taxon>Nitrincola</taxon>
    </lineage>
</organism>
<name>W9V7F4_9GAMM</name>
<dbReference type="AlphaFoldDB" id="W9V7F4"/>
<dbReference type="SUPFAM" id="SSF53474">
    <property type="entry name" value="alpha/beta-Hydrolases"/>
    <property type="match status" value="1"/>
</dbReference>
<sequence length="271" mass="30008">MDILLRNNVKISGDPTQPTILYAHGFGCSQAMWSSITPAFDTQSQQILFDYVGSGQSDVRHYCFNRYETLAGYAQDILEICDALDIHQDIIFVGHSVSCSIGILAANARPHLFKKMILLGPSPCFLNLPPEYLGGFDREDLEGLLDLMDQNYLGWASYLAPIVAGVSTASEISGRLSESFCSTDPIITRHFANATFFSDNRQDFSNLKVPSLILQHKEDALVPLSVGDYVHQKIEHSRLNVLNVAGHAAHMSHPSLVIEAMSDYLKPEFSL</sequence>
<dbReference type="OrthoDB" id="8680283at2"/>
<dbReference type="Pfam" id="PF00561">
    <property type="entry name" value="Abhydrolase_1"/>
    <property type="match status" value="1"/>
</dbReference>
<gene>
    <name evidence="3" type="primary">rsbQ</name>
    <name evidence="3" type="ORF">D791_00909</name>
</gene>
<comment type="similarity">
    <text evidence="1">Belongs to the AB hydrolase superfamily.</text>
</comment>
<dbReference type="Gene3D" id="3.40.50.1820">
    <property type="entry name" value="alpha/beta hydrolase"/>
    <property type="match status" value="1"/>
</dbReference>
<feature type="domain" description="AB hydrolase-1" evidence="2">
    <location>
        <begin position="18"/>
        <end position="254"/>
    </location>
</feature>
<evidence type="ECO:0000313" key="4">
    <source>
        <dbReference type="Proteomes" id="UP000019464"/>
    </source>
</evidence>